<organism evidence="1 2">
    <name type="scientific">Populus tomentosa</name>
    <name type="common">Chinese white poplar</name>
    <dbReference type="NCBI Taxonomy" id="118781"/>
    <lineage>
        <taxon>Eukaryota</taxon>
        <taxon>Viridiplantae</taxon>
        <taxon>Streptophyta</taxon>
        <taxon>Embryophyta</taxon>
        <taxon>Tracheophyta</taxon>
        <taxon>Spermatophyta</taxon>
        <taxon>Magnoliopsida</taxon>
        <taxon>eudicotyledons</taxon>
        <taxon>Gunneridae</taxon>
        <taxon>Pentapetalae</taxon>
        <taxon>rosids</taxon>
        <taxon>fabids</taxon>
        <taxon>Malpighiales</taxon>
        <taxon>Salicaceae</taxon>
        <taxon>Saliceae</taxon>
        <taxon>Populus</taxon>
    </lineage>
</organism>
<dbReference type="PANTHER" id="PTHR47926:SF382">
    <property type="entry name" value="PENTACOTRIPEPTIDE-REPEAT REGION OF PRORP DOMAIN-CONTAINING PROTEIN"/>
    <property type="match status" value="1"/>
</dbReference>
<dbReference type="GO" id="GO:0003723">
    <property type="term" value="F:RNA binding"/>
    <property type="evidence" value="ECO:0007669"/>
    <property type="project" value="InterPro"/>
</dbReference>
<dbReference type="Proteomes" id="UP000886885">
    <property type="component" value="Chromosome 8A"/>
</dbReference>
<dbReference type="AlphaFoldDB" id="A0A8X8CT48"/>
<name>A0A8X8CT48_POPTO</name>
<evidence type="ECO:0000313" key="1">
    <source>
        <dbReference type="EMBL" id="KAG6765639.1"/>
    </source>
</evidence>
<dbReference type="InterPro" id="IPR002885">
    <property type="entry name" value="PPR_rpt"/>
</dbReference>
<reference evidence="1" key="1">
    <citation type="journal article" date="2020" name="bioRxiv">
        <title>Hybrid origin of Populus tomentosa Carr. identified through genome sequencing and phylogenomic analysis.</title>
        <authorList>
            <person name="An X."/>
            <person name="Gao K."/>
            <person name="Chen Z."/>
            <person name="Li J."/>
            <person name="Yang X."/>
            <person name="Yang X."/>
            <person name="Zhou J."/>
            <person name="Guo T."/>
            <person name="Zhao T."/>
            <person name="Huang S."/>
            <person name="Miao D."/>
            <person name="Khan W.U."/>
            <person name="Rao P."/>
            <person name="Ye M."/>
            <person name="Lei B."/>
            <person name="Liao W."/>
            <person name="Wang J."/>
            <person name="Ji L."/>
            <person name="Li Y."/>
            <person name="Guo B."/>
            <person name="Mustafa N.S."/>
            <person name="Li S."/>
            <person name="Yun Q."/>
            <person name="Keller S.R."/>
            <person name="Mao J."/>
            <person name="Zhang R."/>
            <person name="Strauss S.H."/>
        </authorList>
    </citation>
    <scope>NUCLEOTIDE SEQUENCE</scope>
    <source>
        <strain evidence="1">GM15</strain>
        <tissue evidence="1">Leaf</tissue>
    </source>
</reference>
<evidence type="ECO:0000313" key="2">
    <source>
        <dbReference type="Proteomes" id="UP000886885"/>
    </source>
</evidence>
<dbReference type="GO" id="GO:0009451">
    <property type="term" value="P:RNA modification"/>
    <property type="evidence" value="ECO:0007669"/>
    <property type="project" value="InterPro"/>
</dbReference>
<dbReference type="InterPro" id="IPR046960">
    <property type="entry name" value="PPR_At4g14850-like_plant"/>
</dbReference>
<evidence type="ECO:0008006" key="3">
    <source>
        <dbReference type="Google" id="ProtNLM"/>
    </source>
</evidence>
<accession>A0A8X8CT48</accession>
<comment type="caution">
    <text evidence="1">The sequence shown here is derived from an EMBL/GenBank/DDBJ whole genome shotgun (WGS) entry which is preliminary data.</text>
</comment>
<keyword evidence="2" id="KW-1185">Reference proteome</keyword>
<protein>
    <recommendedName>
        <fullName evidence="3">Pentatricopeptide repeat-containing protein</fullName>
    </recommendedName>
</protein>
<gene>
    <name evidence="1" type="ORF">POTOM_029689</name>
</gene>
<dbReference type="Pfam" id="PF01535">
    <property type="entry name" value="PPR"/>
    <property type="match status" value="1"/>
</dbReference>
<sequence length="348" mass="38054">MVKLISLFHKQAYLQKTKLSTLNGEISPLCTPSTALRVRTPTLCTPPRHAPNTLQLLPNPSFRLLGLRENIDTLIEMHACLIVHGLTRDPSRSTKLINSYGYFGRVDFARLLFDSIPDPGLQGKYVHYQIVKLGNPDSSMSTGLVDMHAKCGDIDCSCAVLDENLDRNVVTWSFMVAGYVQNNCAQERSFASREAASCFELGSYLVTTLLDVYAKCGIIRDARSVFDELCDIDLISRTAMIVGRTQKGCSEEALKLFMHKECAGVLPNDVTVATCKCVFSMFTVSSRTGSVLPDAVTLVSVLSACASLSALQVGSSFHAYTVNRGLLSSHVDVGTALLTFYANCGRER</sequence>
<dbReference type="EMBL" id="JAAWWB010000015">
    <property type="protein sequence ID" value="KAG6765639.1"/>
    <property type="molecule type" value="Genomic_DNA"/>
</dbReference>
<dbReference type="PANTHER" id="PTHR47926">
    <property type="entry name" value="PENTATRICOPEPTIDE REPEAT-CONTAINING PROTEIN"/>
    <property type="match status" value="1"/>
</dbReference>
<proteinExistence type="predicted"/>
<dbReference type="OrthoDB" id="1937707at2759"/>